<name>A0A9P4IBQ3_9PEZI</name>
<evidence type="ECO:0000313" key="5">
    <source>
        <dbReference type="Proteomes" id="UP000799772"/>
    </source>
</evidence>
<dbReference type="AlphaFoldDB" id="A0A9P4IBQ3"/>
<dbReference type="Gene3D" id="3.40.50.720">
    <property type="entry name" value="NAD(P)-binding Rossmann-like Domain"/>
    <property type="match status" value="1"/>
</dbReference>
<dbReference type="Proteomes" id="UP000799772">
    <property type="component" value="Unassembled WGS sequence"/>
</dbReference>
<dbReference type="InterPro" id="IPR036291">
    <property type="entry name" value="NAD(P)-bd_dom_sf"/>
</dbReference>
<comment type="caution">
    <text evidence="4">The sequence shown here is derived from an EMBL/GenBank/DDBJ whole genome shotgun (WGS) entry which is preliminary data.</text>
</comment>
<sequence length="299" mass="32941">MAPSVLLIGASGAFGRPLVEEFINQLSKFDKVGILANPSKVSKFANVASRGIHVVPGSFVDPKSYAGYDAVVSLAGNAIMRLQPAMIDAAIAGGVTHFYPSEYGSDVAQEALKEFRYFRDKRVVRNHLVAAARAHPDFRYTLMLTGPFTEWTIDKVYSVYQDDKKVVTYGRPDAPIDVTSIPDISRYTVLSILLPFVSGQQKREIRVVGESTTFQGLIDVLGEVEGKAYQTTYLPADEALAEQEKARKAEDEEAELAWSLRTLGAGGFAIVPGPLDNARFDFPPESVRETFERVFPREQ</sequence>
<dbReference type="GO" id="GO:0016491">
    <property type="term" value="F:oxidoreductase activity"/>
    <property type="evidence" value="ECO:0007669"/>
    <property type="project" value="UniProtKB-KW"/>
</dbReference>
<dbReference type="Pfam" id="PF05368">
    <property type="entry name" value="NmrA"/>
    <property type="match status" value="1"/>
</dbReference>
<feature type="domain" description="NmrA-like" evidence="3">
    <location>
        <begin position="4"/>
        <end position="242"/>
    </location>
</feature>
<dbReference type="Gene3D" id="3.90.25.10">
    <property type="entry name" value="UDP-galactose 4-epimerase, domain 1"/>
    <property type="match status" value="1"/>
</dbReference>
<accession>A0A9P4IBQ3</accession>
<keyword evidence="5" id="KW-1185">Reference proteome</keyword>
<dbReference type="PANTHER" id="PTHR47706">
    <property type="entry name" value="NMRA-LIKE FAMILY PROTEIN"/>
    <property type="match status" value="1"/>
</dbReference>
<dbReference type="PANTHER" id="PTHR47706:SF11">
    <property type="entry name" value="ISOFLAVONE REDUCTASE FAMILY PROTEIN (AFU_ORTHOLOGUE AFUA_1G12510)"/>
    <property type="match status" value="1"/>
</dbReference>
<dbReference type="OrthoDB" id="9974981at2759"/>
<reference evidence="4" key="1">
    <citation type="journal article" date="2020" name="Stud. Mycol.">
        <title>101 Dothideomycetes genomes: a test case for predicting lifestyles and emergence of pathogens.</title>
        <authorList>
            <person name="Haridas S."/>
            <person name="Albert R."/>
            <person name="Binder M."/>
            <person name="Bloem J."/>
            <person name="Labutti K."/>
            <person name="Salamov A."/>
            <person name="Andreopoulos B."/>
            <person name="Baker S."/>
            <person name="Barry K."/>
            <person name="Bills G."/>
            <person name="Bluhm B."/>
            <person name="Cannon C."/>
            <person name="Castanera R."/>
            <person name="Culley D."/>
            <person name="Daum C."/>
            <person name="Ezra D."/>
            <person name="Gonzalez J."/>
            <person name="Henrissat B."/>
            <person name="Kuo A."/>
            <person name="Liang C."/>
            <person name="Lipzen A."/>
            <person name="Lutzoni F."/>
            <person name="Magnuson J."/>
            <person name="Mondo S."/>
            <person name="Nolan M."/>
            <person name="Ohm R."/>
            <person name="Pangilinan J."/>
            <person name="Park H.-J."/>
            <person name="Ramirez L."/>
            <person name="Alfaro M."/>
            <person name="Sun H."/>
            <person name="Tritt A."/>
            <person name="Yoshinaga Y."/>
            <person name="Zwiers L.-H."/>
            <person name="Turgeon B."/>
            <person name="Goodwin S."/>
            <person name="Spatafora J."/>
            <person name="Crous P."/>
            <person name="Grigoriev I."/>
        </authorList>
    </citation>
    <scope>NUCLEOTIDE SEQUENCE</scope>
    <source>
        <strain evidence="4">CBS 133067</strain>
    </source>
</reference>
<evidence type="ECO:0000256" key="1">
    <source>
        <dbReference type="ARBA" id="ARBA00022857"/>
    </source>
</evidence>
<keyword evidence="2" id="KW-0560">Oxidoreductase</keyword>
<protein>
    <submittedName>
        <fullName evidence="4">NAD(P)-binding protein</fullName>
    </submittedName>
</protein>
<keyword evidence="1" id="KW-0521">NADP</keyword>
<organism evidence="4 5">
    <name type="scientific">Rhizodiscina lignyota</name>
    <dbReference type="NCBI Taxonomy" id="1504668"/>
    <lineage>
        <taxon>Eukaryota</taxon>
        <taxon>Fungi</taxon>
        <taxon>Dikarya</taxon>
        <taxon>Ascomycota</taxon>
        <taxon>Pezizomycotina</taxon>
        <taxon>Dothideomycetes</taxon>
        <taxon>Pleosporomycetidae</taxon>
        <taxon>Aulographales</taxon>
        <taxon>Rhizodiscinaceae</taxon>
        <taxon>Rhizodiscina</taxon>
    </lineage>
</organism>
<evidence type="ECO:0000313" key="4">
    <source>
        <dbReference type="EMBL" id="KAF2098630.1"/>
    </source>
</evidence>
<dbReference type="EMBL" id="ML978126">
    <property type="protein sequence ID" value="KAF2098630.1"/>
    <property type="molecule type" value="Genomic_DNA"/>
</dbReference>
<evidence type="ECO:0000256" key="2">
    <source>
        <dbReference type="ARBA" id="ARBA00023002"/>
    </source>
</evidence>
<proteinExistence type="predicted"/>
<evidence type="ECO:0000259" key="3">
    <source>
        <dbReference type="Pfam" id="PF05368"/>
    </source>
</evidence>
<gene>
    <name evidence="4" type="ORF">NA57DRAFT_75868</name>
</gene>
<dbReference type="SUPFAM" id="SSF51735">
    <property type="entry name" value="NAD(P)-binding Rossmann-fold domains"/>
    <property type="match status" value="1"/>
</dbReference>
<dbReference type="InterPro" id="IPR008030">
    <property type="entry name" value="NmrA-like"/>
</dbReference>
<dbReference type="InterPro" id="IPR051609">
    <property type="entry name" value="NmrA/Isoflavone_reductase-like"/>
</dbReference>